<protein>
    <recommendedName>
        <fullName evidence="10">8-amino-7-ketopelargonate synthase</fullName>
        <ecNumber evidence="10">2.3.1.47</ecNumber>
    </recommendedName>
</protein>
<dbReference type="InterPro" id="IPR004723">
    <property type="entry name" value="AONS_Archaea/Proteobacteria"/>
</dbReference>
<evidence type="ECO:0000256" key="5">
    <source>
        <dbReference type="ARBA" id="ARBA00022679"/>
    </source>
</evidence>
<feature type="domain" description="Aminotransferase class I/classII large" evidence="11">
    <location>
        <begin position="37"/>
        <end position="376"/>
    </location>
</feature>
<dbReference type="CDD" id="cd06454">
    <property type="entry name" value="KBL_like"/>
    <property type="match status" value="1"/>
</dbReference>
<keyword evidence="5 10" id="KW-0808">Transferase</keyword>
<dbReference type="Gene3D" id="3.40.640.10">
    <property type="entry name" value="Type I PLP-dependent aspartate aminotransferase-like (Major domain)"/>
    <property type="match status" value="1"/>
</dbReference>
<dbReference type="GO" id="GO:0009102">
    <property type="term" value="P:biotin biosynthetic process"/>
    <property type="evidence" value="ECO:0007669"/>
    <property type="project" value="UniProtKB-UniRule"/>
</dbReference>
<dbReference type="GO" id="GO:0008710">
    <property type="term" value="F:8-amino-7-oxononanoate synthase activity"/>
    <property type="evidence" value="ECO:0007669"/>
    <property type="project" value="UniProtKB-UniRule"/>
</dbReference>
<evidence type="ECO:0000256" key="2">
    <source>
        <dbReference type="ARBA" id="ARBA00004746"/>
    </source>
</evidence>
<comment type="cofactor">
    <cofactor evidence="1 9 10">
        <name>pyridoxal 5'-phosphate</name>
        <dbReference type="ChEBI" id="CHEBI:597326"/>
    </cofactor>
</comment>
<evidence type="ECO:0000313" key="12">
    <source>
        <dbReference type="EMBL" id="EGO63697.1"/>
    </source>
</evidence>
<dbReference type="InterPro" id="IPR015422">
    <property type="entry name" value="PyrdxlP-dep_Trfase_small"/>
</dbReference>
<dbReference type="AlphaFoldDB" id="F7NJT4"/>
<dbReference type="PROSITE" id="PS00599">
    <property type="entry name" value="AA_TRANSFER_CLASS_2"/>
    <property type="match status" value="1"/>
</dbReference>
<gene>
    <name evidence="12" type="ORF">ALO_11709</name>
</gene>
<dbReference type="InterPro" id="IPR050087">
    <property type="entry name" value="AON_synthase_class-II"/>
</dbReference>
<dbReference type="InterPro" id="IPR004839">
    <property type="entry name" value="Aminotransferase_I/II_large"/>
</dbReference>
<evidence type="ECO:0000256" key="10">
    <source>
        <dbReference type="RuleBase" id="RU003693"/>
    </source>
</evidence>
<evidence type="ECO:0000256" key="8">
    <source>
        <dbReference type="ARBA" id="ARBA00047715"/>
    </source>
</evidence>
<dbReference type="InterPro" id="IPR015424">
    <property type="entry name" value="PyrdxlP-dep_Trfase"/>
</dbReference>
<dbReference type="eggNOG" id="COG0156">
    <property type="taxonomic scope" value="Bacteria"/>
</dbReference>
<proteinExistence type="inferred from homology"/>
<evidence type="ECO:0000256" key="3">
    <source>
        <dbReference type="ARBA" id="ARBA00010008"/>
    </source>
</evidence>
<dbReference type="Gene3D" id="3.90.1150.10">
    <property type="entry name" value="Aspartate Aminotransferase, domain 1"/>
    <property type="match status" value="1"/>
</dbReference>
<dbReference type="EC" id="2.3.1.47" evidence="10"/>
<comment type="similarity">
    <text evidence="3 10">Belongs to the class-II pyridoxal-phosphate-dependent aminotransferase family. BioF subfamily.</text>
</comment>
<evidence type="ECO:0000256" key="9">
    <source>
        <dbReference type="PIRSR" id="PIRSR604723-51"/>
    </source>
</evidence>
<dbReference type="UniPathway" id="UPA00078"/>
<dbReference type="PANTHER" id="PTHR13693:SF3">
    <property type="entry name" value="LD36009P"/>
    <property type="match status" value="1"/>
</dbReference>
<dbReference type="Pfam" id="PF00155">
    <property type="entry name" value="Aminotran_1_2"/>
    <property type="match status" value="1"/>
</dbReference>
<dbReference type="PANTHER" id="PTHR13693">
    <property type="entry name" value="CLASS II AMINOTRANSFERASE/8-AMINO-7-OXONONANOATE SYNTHASE"/>
    <property type="match status" value="1"/>
</dbReference>
<evidence type="ECO:0000256" key="7">
    <source>
        <dbReference type="ARBA" id="ARBA00022898"/>
    </source>
</evidence>
<evidence type="ECO:0000259" key="11">
    <source>
        <dbReference type="Pfam" id="PF00155"/>
    </source>
</evidence>
<dbReference type="OrthoDB" id="9807157at2"/>
<dbReference type="Proteomes" id="UP000003240">
    <property type="component" value="Unassembled WGS sequence"/>
</dbReference>
<reference evidence="12 13" key="1">
    <citation type="journal article" date="2011" name="EMBO J.">
        <title>Structural diversity of bacterial flagellar motors.</title>
        <authorList>
            <person name="Chen S."/>
            <person name="Beeby M."/>
            <person name="Murphy G.E."/>
            <person name="Leadbetter J.R."/>
            <person name="Hendrixson D.R."/>
            <person name="Briegel A."/>
            <person name="Li Z."/>
            <person name="Shi J."/>
            <person name="Tocheva E.I."/>
            <person name="Muller A."/>
            <person name="Dobro M.J."/>
            <person name="Jensen G.J."/>
        </authorList>
    </citation>
    <scope>NUCLEOTIDE SEQUENCE [LARGE SCALE GENOMIC DNA]</scope>
    <source>
        <strain evidence="12 13">DSM 6540</strain>
    </source>
</reference>
<comment type="function">
    <text evidence="10">Catalyzes the decarboxylative condensation of pimeloyl-[acyl-carrier protein] and L-alanine to produce 8-amino-7-oxononanoate (AON), [acyl-carrier protein], and carbon dioxide.</text>
</comment>
<organism evidence="12 13">
    <name type="scientific">Acetonema longum DSM 6540</name>
    <dbReference type="NCBI Taxonomy" id="1009370"/>
    <lineage>
        <taxon>Bacteria</taxon>
        <taxon>Bacillati</taxon>
        <taxon>Bacillota</taxon>
        <taxon>Negativicutes</taxon>
        <taxon>Acetonemataceae</taxon>
        <taxon>Acetonema</taxon>
    </lineage>
</organism>
<feature type="modified residue" description="N6-(pyridoxal phosphate)lysine" evidence="9">
    <location>
        <position position="236"/>
    </location>
</feature>
<dbReference type="InterPro" id="IPR015421">
    <property type="entry name" value="PyrdxlP-dep_Trfase_major"/>
</dbReference>
<name>F7NJT4_9FIRM</name>
<keyword evidence="6" id="KW-0093">Biotin biosynthesis</keyword>
<evidence type="ECO:0000256" key="1">
    <source>
        <dbReference type="ARBA" id="ARBA00001933"/>
    </source>
</evidence>
<dbReference type="RefSeq" id="WP_004095789.1">
    <property type="nucleotide sequence ID" value="NZ_AFGF01000099.1"/>
</dbReference>
<keyword evidence="7 9" id="KW-0663">Pyridoxal phosphate</keyword>
<comment type="caution">
    <text evidence="12">The sequence shown here is derived from an EMBL/GenBank/DDBJ whole genome shotgun (WGS) entry which is preliminary data.</text>
</comment>
<dbReference type="STRING" id="1009370.ALO_11709"/>
<evidence type="ECO:0000313" key="13">
    <source>
        <dbReference type="Proteomes" id="UP000003240"/>
    </source>
</evidence>
<dbReference type="EMBL" id="AFGF01000099">
    <property type="protein sequence ID" value="EGO63697.1"/>
    <property type="molecule type" value="Genomic_DNA"/>
</dbReference>
<comment type="catalytic activity">
    <reaction evidence="8 10">
        <text>6-carboxyhexanoyl-[ACP] + L-alanine + H(+) = (8S)-8-amino-7-oxononanoate + holo-[ACP] + CO2</text>
        <dbReference type="Rhea" id="RHEA:42288"/>
        <dbReference type="Rhea" id="RHEA-COMP:9685"/>
        <dbReference type="Rhea" id="RHEA-COMP:9955"/>
        <dbReference type="ChEBI" id="CHEBI:15378"/>
        <dbReference type="ChEBI" id="CHEBI:16526"/>
        <dbReference type="ChEBI" id="CHEBI:57972"/>
        <dbReference type="ChEBI" id="CHEBI:64479"/>
        <dbReference type="ChEBI" id="CHEBI:78846"/>
        <dbReference type="ChEBI" id="CHEBI:149468"/>
        <dbReference type="EC" id="2.3.1.47"/>
    </reaction>
</comment>
<dbReference type="NCBIfam" id="TIGR00858">
    <property type="entry name" value="bioF"/>
    <property type="match status" value="1"/>
</dbReference>
<dbReference type="SUPFAM" id="SSF53383">
    <property type="entry name" value="PLP-dependent transferases"/>
    <property type="match status" value="1"/>
</dbReference>
<keyword evidence="13" id="KW-1185">Reference proteome</keyword>
<comment type="subunit">
    <text evidence="4 10">Homodimer.</text>
</comment>
<dbReference type="GO" id="GO:0030170">
    <property type="term" value="F:pyridoxal phosphate binding"/>
    <property type="evidence" value="ECO:0007669"/>
    <property type="project" value="InterPro"/>
</dbReference>
<evidence type="ECO:0000256" key="6">
    <source>
        <dbReference type="ARBA" id="ARBA00022756"/>
    </source>
</evidence>
<accession>F7NJT4</accession>
<sequence length="392" mass="41963">MNKWAQQVDEIRRLWLYRQPVVYLPLSATIAEQAGKKYLMLASNSYLGLTHHPAVRQAAIEAVQAYGAGSGGARLTTGTHPLYPALEKDLAAFKQREAALVFNTGYMTNVGVISGLARAGDVIFSDAWNHASIIDGCRLARSETVVYQHGDVEDLRQKLQQTPCSGKRFIITDGVFSMDGDIAPLDRIVPLAEEYDACVIVDDAHATGVIGPGGRGTAAYFGLKGRVQVEIGTLSKALAAEGGFAAGDESLIEILANRARSFIFSTALAPATVAAAHAALRQLIAEPEMVDRLRENAIYLRSKLAAAGFTALPGDTPIIPVILGREETALDMARALQERGVIVAAIRPPTVPPGSSRLRLTITAEHRQQDLDKAVVAMQEAWSSLKQGGNGV</sequence>
<evidence type="ECO:0000256" key="4">
    <source>
        <dbReference type="ARBA" id="ARBA00011738"/>
    </source>
</evidence>
<comment type="pathway">
    <text evidence="2 10">Cofactor biosynthesis; biotin biosynthesis.</text>
</comment>
<dbReference type="InterPro" id="IPR001917">
    <property type="entry name" value="Aminotrans_II_pyridoxalP_BS"/>
</dbReference>